<protein>
    <recommendedName>
        <fullName evidence="7">PRA1 family protein</fullName>
    </recommendedName>
</protein>
<evidence type="ECO:0000256" key="2">
    <source>
        <dbReference type="ARBA" id="ARBA00004141"/>
    </source>
</evidence>
<comment type="caution">
    <text evidence="8">The sequence shown here is derived from an EMBL/GenBank/DDBJ whole genome shotgun (WGS) entry which is preliminary data.</text>
</comment>
<feature type="transmembrane region" description="Helical" evidence="7">
    <location>
        <begin position="93"/>
        <end position="113"/>
    </location>
</feature>
<keyword evidence="7" id="KW-0813">Transport</keyword>
<gene>
    <name evidence="8" type="ORF">Acr_28g0004560</name>
</gene>
<sequence length="168" mass="18961">MSISSLLTSGQGIFATCRPWRELLGNPTSSFARPYTPGEATFRLKQNLNFFRVNYAMFLLLLLFFSLLWHPISMMVFLVIFAAWLSLLLSQRAFFALQLLLIGVVIVCLHAVFRVLDDLFLNEEEAADGGLVVVHKDSCLRLTSPSSLHLLKRLFGFGTIGLDIPYFI</sequence>
<keyword evidence="9" id="KW-1185">Reference proteome</keyword>
<dbReference type="AlphaFoldDB" id="A0A7J0H9W7"/>
<dbReference type="InterPro" id="IPR004895">
    <property type="entry name" value="Prenylated_rab_accept_PRA1"/>
</dbReference>
<comment type="subcellular location">
    <subcellularLocation>
        <location evidence="2 7">Membrane</location>
        <topology evidence="2 7">Multi-pass membrane protein</topology>
    </subcellularLocation>
</comment>
<dbReference type="GO" id="GO:0005783">
    <property type="term" value="C:endoplasmic reticulum"/>
    <property type="evidence" value="ECO:0007669"/>
    <property type="project" value="TreeGrafter"/>
</dbReference>
<organism evidence="8 9">
    <name type="scientific">Actinidia rufa</name>
    <dbReference type="NCBI Taxonomy" id="165716"/>
    <lineage>
        <taxon>Eukaryota</taxon>
        <taxon>Viridiplantae</taxon>
        <taxon>Streptophyta</taxon>
        <taxon>Embryophyta</taxon>
        <taxon>Tracheophyta</taxon>
        <taxon>Spermatophyta</taxon>
        <taxon>Magnoliopsida</taxon>
        <taxon>eudicotyledons</taxon>
        <taxon>Gunneridae</taxon>
        <taxon>Pentapetalae</taxon>
        <taxon>asterids</taxon>
        <taxon>Ericales</taxon>
        <taxon>Actinidiaceae</taxon>
        <taxon>Actinidia</taxon>
    </lineage>
</organism>
<keyword evidence="6 7" id="KW-0472">Membrane</keyword>
<evidence type="ECO:0000256" key="6">
    <source>
        <dbReference type="ARBA" id="ARBA00023136"/>
    </source>
</evidence>
<dbReference type="GO" id="GO:0016020">
    <property type="term" value="C:membrane"/>
    <property type="evidence" value="ECO:0007669"/>
    <property type="project" value="UniProtKB-SubCell"/>
</dbReference>
<dbReference type="OrthoDB" id="63113at2759"/>
<keyword evidence="5 7" id="KW-1133">Transmembrane helix</keyword>
<reference evidence="8 9" key="1">
    <citation type="submission" date="2019-07" db="EMBL/GenBank/DDBJ databases">
        <title>De Novo Assembly of kiwifruit Actinidia rufa.</title>
        <authorList>
            <person name="Sugita-Konishi S."/>
            <person name="Sato K."/>
            <person name="Mori E."/>
            <person name="Abe Y."/>
            <person name="Kisaki G."/>
            <person name="Hamano K."/>
            <person name="Suezawa K."/>
            <person name="Otani M."/>
            <person name="Fukuda T."/>
            <person name="Manabe T."/>
            <person name="Gomi K."/>
            <person name="Tabuchi M."/>
            <person name="Akimitsu K."/>
            <person name="Kataoka I."/>
        </authorList>
    </citation>
    <scope>NUCLEOTIDE SEQUENCE [LARGE SCALE GENOMIC DNA]</scope>
    <source>
        <strain evidence="9">cv. Fuchu</strain>
    </source>
</reference>
<evidence type="ECO:0000313" key="8">
    <source>
        <dbReference type="EMBL" id="GFZ19751.1"/>
    </source>
</evidence>
<name>A0A7J0H9W7_9ERIC</name>
<evidence type="ECO:0000256" key="3">
    <source>
        <dbReference type="ARBA" id="ARBA00006483"/>
    </source>
</evidence>
<dbReference type="EMBL" id="BJWL01000028">
    <property type="protein sequence ID" value="GFZ19751.1"/>
    <property type="molecule type" value="Genomic_DNA"/>
</dbReference>
<evidence type="ECO:0000256" key="7">
    <source>
        <dbReference type="RuleBase" id="RU363107"/>
    </source>
</evidence>
<comment type="similarity">
    <text evidence="3 7">Belongs to the PRA1 family.</text>
</comment>
<evidence type="ECO:0000256" key="1">
    <source>
        <dbReference type="ARBA" id="ARBA00002501"/>
    </source>
</evidence>
<evidence type="ECO:0000256" key="5">
    <source>
        <dbReference type="ARBA" id="ARBA00022989"/>
    </source>
</evidence>
<comment type="function">
    <text evidence="1 7">May be involved in both secretory and endocytic intracellular trafficking in the endosomal/prevacuolar compartments.</text>
</comment>
<evidence type="ECO:0000256" key="4">
    <source>
        <dbReference type="ARBA" id="ARBA00022692"/>
    </source>
</evidence>
<dbReference type="Proteomes" id="UP000585474">
    <property type="component" value="Unassembled WGS sequence"/>
</dbReference>
<keyword evidence="4 7" id="KW-0812">Transmembrane</keyword>
<accession>A0A7J0H9W7</accession>
<feature type="transmembrane region" description="Helical" evidence="7">
    <location>
        <begin position="55"/>
        <end position="87"/>
    </location>
</feature>
<dbReference type="GO" id="GO:0016192">
    <property type="term" value="P:vesicle-mediated transport"/>
    <property type="evidence" value="ECO:0007669"/>
    <property type="project" value="TreeGrafter"/>
</dbReference>
<dbReference type="Pfam" id="PF03208">
    <property type="entry name" value="PRA1"/>
    <property type="match status" value="1"/>
</dbReference>
<dbReference type="PANTHER" id="PTHR19317">
    <property type="entry name" value="PRENYLATED RAB ACCEPTOR 1-RELATED"/>
    <property type="match status" value="1"/>
</dbReference>
<dbReference type="GO" id="GO:0005794">
    <property type="term" value="C:Golgi apparatus"/>
    <property type="evidence" value="ECO:0007669"/>
    <property type="project" value="TreeGrafter"/>
</dbReference>
<dbReference type="PANTHER" id="PTHR19317:SF84">
    <property type="entry name" value="PRA1 FAMILY PROTEIN"/>
    <property type="match status" value="1"/>
</dbReference>
<evidence type="ECO:0000313" key="9">
    <source>
        <dbReference type="Proteomes" id="UP000585474"/>
    </source>
</evidence>
<proteinExistence type="inferred from homology"/>